<evidence type="ECO:0000313" key="1">
    <source>
        <dbReference type="EMBL" id="PKC60107.1"/>
    </source>
</evidence>
<protein>
    <submittedName>
        <fullName evidence="1">Uncharacterized protein</fullName>
    </submittedName>
</protein>
<accession>A0A2N0R9X9</accession>
<sequence>MLGSTCGPVNVTNSRITIREINVHSIFEYEEKLQEKGDLDEIEILHIPFIQLYENSQVLLGFTREWEMLRGIYNNAFNDILKSKETKMMIFDLKGLVLSRIDKRKRKMLMEGDEKEVDVGNLVTKDKAIQNTIDNRSVKKSWYNWYMVNRVL</sequence>
<gene>
    <name evidence="1" type="ORF">RhiirA1_468512</name>
</gene>
<dbReference type="VEuPathDB" id="FungiDB:RhiirFUN_025192"/>
<dbReference type="EMBL" id="LLXH01001202">
    <property type="protein sequence ID" value="PKC60107.1"/>
    <property type="molecule type" value="Genomic_DNA"/>
</dbReference>
<dbReference type="VEuPathDB" id="FungiDB:RhiirA1_468512"/>
<name>A0A2N0R9X9_9GLOM</name>
<organism evidence="1 2">
    <name type="scientific">Rhizophagus irregularis</name>
    <dbReference type="NCBI Taxonomy" id="588596"/>
    <lineage>
        <taxon>Eukaryota</taxon>
        <taxon>Fungi</taxon>
        <taxon>Fungi incertae sedis</taxon>
        <taxon>Mucoromycota</taxon>
        <taxon>Glomeromycotina</taxon>
        <taxon>Glomeromycetes</taxon>
        <taxon>Glomerales</taxon>
        <taxon>Glomeraceae</taxon>
        <taxon>Rhizophagus</taxon>
    </lineage>
</organism>
<comment type="caution">
    <text evidence="1">The sequence shown here is derived from an EMBL/GenBank/DDBJ whole genome shotgun (WGS) entry which is preliminary data.</text>
</comment>
<evidence type="ECO:0000313" key="2">
    <source>
        <dbReference type="Proteomes" id="UP000232688"/>
    </source>
</evidence>
<reference evidence="1 2" key="2">
    <citation type="submission" date="2017-10" db="EMBL/GenBank/DDBJ databases">
        <title>Genome analyses suggest a sexual origin of heterokaryosis in a supposedly ancient asexual fungus.</title>
        <authorList>
            <person name="Corradi N."/>
            <person name="Sedzielewska K."/>
            <person name="Noel J."/>
            <person name="Charron P."/>
            <person name="Farinelli L."/>
            <person name="Marton T."/>
            <person name="Kruger M."/>
            <person name="Pelin A."/>
            <person name="Brachmann A."/>
            <person name="Corradi N."/>
        </authorList>
    </citation>
    <scope>NUCLEOTIDE SEQUENCE [LARGE SCALE GENOMIC DNA]</scope>
    <source>
        <strain evidence="1 2">A1</strain>
    </source>
</reference>
<proteinExistence type="predicted"/>
<reference evidence="1 2" key="1">
    <citation type="submission" date="2017-10" db="EMBL/GenBank/DDBJ databases">
        <title>Extensive intraspecific genome diversity in a model arbuscular mycorrhizal fungus.</title>
        <authorList>
            <person name="Chen E.C.H."/>
            <person name="Morin E."/>
            <person name="Baudet D."/>
            <person name="Noel J."/>
            <person name="Ndikumana S."/>
            <person name="Charron P."/>
            <person name="St-Onge C."/>
            <person name="Giorgi J."/>
            <person name="Grigoriev I.V."/>
            <person name="Roux C."/>
            <person name="Martin F.M."/>
            <person name="Corradi N."/>
        </authorList>
    </citation>
    <scope>NUCLEOTIDE SEQUENCE [LARGE SCALE GENOMIC DNA]</scope>
    <source>
        <strain evidence="1 2">A1</strain>
    </source>
</reference>
<dbReference type="AlphaFoldDB" id="A0A2N0R9X9"/>
<dbReference type="Proteomes" id="UP000232688">
    <property type="component" value="Unassembled WGS sequence"/>
</dbReference>